<name>A0ABU7LLM7_9PROT</name>
<evidence type="ECO:0000313" key="2">
    <source>
        <dbReference type="Proteomes" id="UP001354971"/>
    </source>
</evidence>
<gene>
    <name evidence="1" type="ORF">V0U79_00495</name>
</gene>
<reference evidence="1 2" key="1">
    <citation type="submission" date="2024-01" db="EMBL/GenBank/DDBJ databases">
        <title>Hyphobacterium bacterium isolated from marine sediment.</title>
        <authorList>
            <person name="Zhao S."/>
        </authorList>
    </citation>
    <scope>NUCLEOTIDE SEQUENCE [LARGE SCALE GENOMIC DNA]</scope>
    <source>
        <strain evidence="2">HN65</strain>
    </source>
</reference>
<comment type="caution">
    <text evidence="1">The sequence shown here is derived from an EMBL/GenBank/DDBJ whole genome shotgun (WGS) entry which is preliminary data.</text>
</comment>
<dbReference type="EMBL" id="JAZDRP010000001">
    <property type="protein sequence ID" value="MEE2524830.1"/>
    <property type="molecule type" value="Genomic_DNA"/>
</dbReference>
<evidence type="ECO:0000313" key="1">
    <source>
        <dbReference type="EMBL" id="MEE2524830.1"/>
    </source>
</evidence>
<organism evidence="1 2">
    <name type="scientific">Hyphobacterium lacteum</name>
    <dbReference type="NCBI Taxonomy" id="3116575"/>
    <lineage>
        <taxon>Bacteria</taxon>
        <taxon>Pseudomonadati</taxon>
        <taxon>Pseudomonadota</taxon>
        <taxon>Alphaproteobacteria</taxon>
        <taxon>Maricaulales</taxon>
        <taxon>Maricaulaceae</taxon>
        <taxon>Hyphobacterium</taxon>
    </lineage>
</organism>
<keyword evidence="2" id="KW-1185">Reference proteome</keyword>
<dbReference type="InterPro" id="IPR028994">
    <property type="entry name" value="Integrin_alpha_N"/>
</dbReference>
<sequence>MIEFAFAAALMAQDADANDSIFVLSPLSENCASLDSSQQHSDCYLMPADGRELLISFSFEEGEWSERGRMIVQAALVSTNSDGERQRCPDGCLLQTFYFETESFFYPSLADINDDGFQDIRIPLVTGNVNTEYAIFMGTEDGFLHQPWQVSGFAVESANYDSLIVARSRSSAAESYAEFYRFDGERVIGEATVLLSFMNVENPDDGPDCSLVDGGEYEGEHYYCSLALNR</sequence>
<dbReference type="SUPFAM" id="SSF69318">
    <property type="entry name" value="Integrin alpha N-terminal domain"/>
    <property type="match status" value="1"/>
</dbReference>
<protein>
    <submittedName>
        <fullName evidence="1">Uncharacterized protein</fullName>
    </submittedName>
</protein>
<accession>A0ABU7LLM7</accession>
<proteinExistence type="predicted"/>
<dbReference type="RefSeq" id="WP_330197498.1">
    <property type="nucleotide sequence ID" value="NZ_JAZDRP010000001.1"/>
</dbReference>
<dbReference type="Proteomes" id="UP001354971">
    <property type="component" value="Unassembled WGS sequence"/>
</dbReference>